<dbReference type="AlphaFoldDB" id="A0A644U3F6"/>
<sequence>MKRLFFILVMAILPFVSFAEGLNAIYSFSTFNIPSQKPYVEINTSIQAKSLIYMNNEATIEFTLLIIKDSQIVYVEKRDLKATQANSEASIIDIQRVSLDNGQYSARFELKDKNTSMTPLVIEDNFEINYPKNQIAVSSVQLIDSYKKTTSQNIRSKNGYDLIPYLFDAIAENKNTLTYYAEIYNAEKEFGKDSTYAISVVLESIKTGKKFEAIQKIKREKAREISVEIGNLDITSLPQGGYYLVVEARNKNNILYAYSKTAFYRYSNVDNNFQSTIPSDAFVNMISKDEIDENIYCLIPIASEAQKTFILKHMKTSSIDDKKHFLYVFWRGINPENPNFEWQSYMKEVKIVNEKYSTKIKKGYETEMGRVYLQYGKPDVVIDEKFKATSGMRKSTLANQALNPLDGEFSQDAISYMPYQIWKYHNTPYGEVNKGFVFYAPQNNLMEYFLLHSDAKGEPSDVDWETRLTRGNMPEGMSGEAGLQFKRGY</sequence>
<evidence type="ECO:0000313" key="1">
    <source>
        <dbReference type="EMBL" id="MPL73367.1"/>
    </source>
</evidence>
<gene>
    <name evidence="1" type="ORF">SDC9_19166</name>
</gene>
<dbReference type="EMBL" id="VSSQ01000072">
    <property type="protein sequence ID" value="MPL73367.1"/>
    <property type="molecule type" value="Genomic_DNA"/>
</dbReference>
<organism evidence="1">
    <name type="scientific">bioreactor metagenome</name>
    <dbReference type="NCBI Taxonomy" id="1076179"/>
    <lineage>
        <taxon>unclassified sequences</taxon>
        <taxon>metagenomes</taxon>
        <taxon>ecological metagenomes</taxon>
    </lineage>
</organism>
<dbReference type="InterPro" id="IPR030959">
    <property type="entry name" value="GWxTD_dom"/>
</dbReference>
<comment type="caution">
    <text evidence="1">The sequence shown here is derived from an EMBL/GenBank/DDBJ whole genome shotgun (WGS) entry which is preliminary data.</text>
</comment>
<protein>
    <recommendedName>
        <fullName evidence="2">GWxTD domain-containing protein</fullName>
    </recommendedName>
</protein>
<dbReference type="NCBIfam" id="TIGR04514">
    <property type="entry name" value="GWxTD_dom"/>
    <property type="match status" value="1"/>
</dbReference>
<reference evidence="1" key="1">
    <citation type="submission" date="2019-08" db="EMBL/GenBank/DDBJ databases">
        <authorList>
            <person name="Kucharzyk K."/>
            <person name="Murdoch R.W."/>
            <person name="Higgins S."/>
            <person name="Loffler F."/>
        </authorList>
    </citation>
    <scope>NUCLEOTIDE SEQUENCE</scope>
</reference>
<proteinExistence type="predicted"/>
<name>A0A644U3F6_9ZZZZ</name>
<evidence type="ECO:0008006" key="2">
    <source>
        <dbReference type="Google" id="ProtNLM"/>
    </source>
</evidence>
<accession>A0A644U3F6</accession>